<evidence type="ECO:0000256" key="4">
    <source>
        <dbReference type="ARBA" id="ARBA00022692"/>
    </source>
</evidence>
<gene>
    <name evidence="8" type="ORF">ATO12_08535</name>
</gene>
<protein>
    <recommendedName>
        <fullName evidence="10">DUF350 domain-containing protein</fullName>
    </recommendedName>
</protein>
<feature type="transmembrane region" description="Helical" evidence="7">
    <location>
        <begin position="6"/>
        <end position="26"/>
    </location>
</feature>
<dbReference type="STRING" id="1317122.ATO12_08535"/>
<proteinExistence type="inferred from homology"/>
<keyword evidence="3" id="KW-1003">Cell membrane</keyword>
<evidence type="ECO:0008006" key="10">
    <source>
        <dbReference type="Google" id="ProtNLM"/>
    </source>
</evidence>
<dbReference type="GO" id="GO:0005886">
    <property type="term" value="C:plasma membrane"/>
    <property type="evidence" value="ECO:0007669"/>
    <property type="project" value="UniProtKB-SubCell"/>
</dbReference>
<evidence type="ECO:0000256" key="5">
    <source>
        <dbReference type="ARBA" id="ARBA00022989"/>
    </source>
</evidence>
<dbReference type="RefSeq" id="WP_034239568.1">
    <property type="nucleotide sequence ID" value="NZ_AQRA01000002.1"/>
</dbReference>
<evidence type="ECO:0000256" key="7">
    <source>
        <dbReference type="SAM" id="Phobius"/>
    </source>
</evidence>
<feature type="transmembrane region" description="Helical" evidence="7">
    <location>
        <begin position="136"/>
        <end position="162"/>
    </location>
</feature>
<comment type="similarity">
    <text evidence="2">Belongs to the UPF0719 family.</text>
</comment>
<dbReference type="InterPro" id="IPR007140">
    <property type="entry name" value="DUF350"/>
</dbReference>
<dbReference type="AlphaFoldDB" id="A0A023BXG1"/>
<dbReference type="eggNOG" id="ENOG5030GR0">
    <property type="taxonomic scope" value="Bacteria"/>
</dbReference>
<evidence type="ECO:0000313" key="8">
    <source>
        <dbReference type="EMBL" id="EZH74777.1"/>
    </source>
</evidence>
<accession>A0A023BXG1</accession>
<keyword evidence="4 7" id="KW-0812">Transmembrane</keyword>
<dbReference type="Proteomes" id="UP000023541">
    <property type="component" value="Unassembled WGS sequence"/>
</dbReference>
<dbReference type="EMBL" id="AQRA01000002">
    <property type="protein sequence ID" value="EZH74777.1"/>
    <property type="molecule type" value="Genomic_DNA"/>
</dbReference>
<reference evidence="8 9" key="1">
    <citation type="submission" date="2014-04" db="EMBL/GenBank/DDBJ databases">
        <title>Aquimarina sp. 22II-S11-z7 Genome Sequencing.</title>
        <authorList>
            <person name="Lai Q."/>
        </authorList>
    </citation>
    <scope>NUCLEOTIDE SEQUENCE [LARGE SCALE GENOMIC DNA]</scope>
    <source>
        <strain evidence="8 9">22II-S11-z7</strain>
    </source>
</reference>
<evidence type="ECO:0000313" key="9">
    <source>
        <dbReference type="Proteomes" id="UP000023541"/>
    </source>
</evidence>
<evidence type="ECO:0000256" key="3">
    <source>
        <dbReference type="ARBA" id="ARBA00022475"/>
    </source>
</evidence>
<feature type="transmembrane region" description="Helical" evidence="7">
    <location>
        <begin position="90"/>
        <end position="115"/>
    </location>
</feature>
<evidence type="ECO:0000256" key="6">
    <source>
        <dbReference type="ARBA" id="ARBA00023136"/>
    </source>
</evidence>
<keyword evidence="5 7" id="KW-1133">Transmembrane helix</keyword>
<evidence type="ECO:0000256" key="1">
    <source>
        <dbReference type="ARBA" id="ARBA00004651"/>
    </source>
</evidence>
<evidence type="ECO:0000256" key="2">
    <source>
        <dbReference type="ARBA" id="ARBA00005779"/>
    </source>
</evidence>
<sequence length="172" mass="18833">MQTKLLTLAFIEIVLAIVVSVLILFISFKILQSVFFKNISFREDNMAFSVFAAGIILSIGMILGEIIPSITNMIRLSMSGENEIMLGEIIQYSGLYLGIGFIFALLINTSVFLLFSALTKGVNEFKDIQQNNVASAVIVTATLLSITLIAKDSISLLISALIPYPETTNFLL</sequence>
<name>A0A023BXG1_9FLAO</name>
<feature type="transmembrane region" description="Helical" evidence="7">
    <location>
        <begin position="47"/>
        <end position="70"/>
    </location>
</feature>
<organism evidence="8 9">
    <name type="scientific">Aquimarina atlantica</name>
    <dbReference type="NCBI Taxonomy" id="1317122"/>
    <lineage>
        <taxon>Bacteria</taxon>
        <taxon>Pseudomonadati</taxon>
        <taxon>Bacteroidota</taxon>
        <taxon>Flavobacteriia</taxon>
        <taxon>Flavobacteriales</taxon>
        <taxon>Flavobacteriaceae</taxon>
        <taxon>Aquimarina</taxon>
    </lineage>
</organism>
<comment type="subcellular location">
    <subcellularLocation>
        <location evidence="1">Cell membrane</location>
        <topology evidence="1">Multi-pass membrane protein</topology>
    </subcellularLocation>
</comment>
<dbReference type="OrthoDB" id="1443254at2"/>
<keyword evidence="6 7" id="KW-0472">Membrane</keyword>
<dbReference type="Pfam" id="PF03994">
    <property type="entry name" value="DUF350"/>
    <property type="match status" value="1"/>
</dbReference>
<comment type="caution">
    <text evidence="8">The sequence shown here is derived from an EMBL/GenBank/DDBJ whole genome shotgun (WGS) entry which is preliminary data.</text>
</comment>
<keyword evidence="9" id="KW-1185">Reference proteome</keyword>